<feature type="non-terminal residue" evidence="2">
    <location>
        <position position="70"/>
    </location>
</feature>
<dbReference type="Proteomes" id="UP000784919">
    <property type="component" value="Unassembled WGS sequence"/>
</dbReference>
<reference evidence="2" key="1">
    <citation type="journal article" date="2020" name="bioRxiv">
        <title>Whole genome comparisons of ergot fungi reveals the divergence and evolution of species within the genus Claviceps are the result of varying mechanisms driving genome evolution and host range expansion.</title>
        <authorList>
            <person name="Wyka S.A."/>
            <person name="Mondo S.J."/>
            <person name="Liu M."/>
            <person name="Dettman J."/>
            <person name="Nalam V."/>
            <person name="Broders K.D."/>
        </authorList>
    </citation>
    <scope>NUCLEOTIDE SEQUENCE</scope>
    <source>
        <strain evidence="2">CCC 1102</strain>
    </source>
</reference>
<dbReference type="AlphaFoldDB" id="A0A9P7MKJ4"/>
<dbReference type="OrthoDB" id="5584477at2759"/>
<dbReference type="Pfam" id="PF17667">
    <property type="entry name" value="Pkinase_fungal"/>
    <property type="match status" value="1"/>
</dbReference>
<accession>A0A9P7MKJ4</accession>
<feature type="domain" description="Fungal-type protein kinase" evidence="1">
    <location>
        <begin position="2"/>
        <end position="20"/>
    </location>
</feature>
<feature type="non-terminal residue" evidence="2">
    <location>
        <position position="1"/>
    </location>
</feature>
<evidence type="ECO:0000313" key="3">
    <source>
        <dbReference type="Proteomes" id="UP000784919"/>
    </source>
</evidence>
<name>A0A9P7MKJ4_9HYPO</name>
<gene>
    <name evidence="2" type="ORF">E4U56_008006</name>
</gene>
<comment type="caution">
    <text evidence="2">The sequence shown here is derived from an EMBL/GenBank/DDBJ whole genome shotgun (WGS) entry which is preliminary data.</text>
</comment>
<dbReference type="InterPro" id="IPR040976">
    <property type="entry name" value="Pkinase_fungal"/>
</dbReference>
<protein>
    <recommendedName>
        <fullName evidence="1">Fungal-type protein kinase domain-containing protein</fullName>
    </recommendedName>
</protein>
<proteinExistence type="predicted"/>
<evidence type="ECO:0000313" key="2">
    <source>
        <dbReference type="EMBL" id="KAG5954305.1"/>
    </source>
</evidence>
<organism evidence="2 3">
    <name type="scientific">Claviceps arundinis</name>
    <dbReference type="NCBI Taxonomy" id="1623583"/>
    <lineage>
        <taxon>Eukaryota</taxon>
        <taxon>Fungi</taxon>
        <taxon>Dikarya</taxon>
        <taxon>Ascomycota</taxon>
        <taxon>Pezizomycotina</taxon>
        <taxon>Sordariomycetes</taxon>
        <taxon>Hypocreomycetidae</taxon>
        <taxon>Hypocreales</taxon>
        <taxon>Clavicipitaceae</taxon>
        <taxon>Claviceps</taxon>
    </lineage>
</organism>
<sequence length="70" mass="8307">QQHTYRHDLESFLYVFIWLCFVYGPKGKGKEPTNALRDWSTFGRTFKSRAKVKFCDMGFGFELLMEDYPA</sequence>
<dbReference type="EMBL" id="SRPS01000851">
    <property type="protein sequence ID" value="KAG5954305.1"/>
    <property type="molecule type" value="Genomic_DNA"/>
</dbReference>
<evidence type="ECO:0000259" key="1">
    <source>
        <dbReference type="Pfam" id="PF17667"/>
    </source>
</evidence>